<gene>
    <name evidence="1" type="ORF">M8C21_020036</name>
</gene>
<evidence type="ECO:0000313" key="1">
    <source>
        <dbReference type="EMBL" id="KAI7753384.1"/>
    </source>
</evidence>
<proteinExistence type="predicted"/>
<accession>A0AAD5GU69</accession>
<name>A0AAD5GU69_AMBAR</name>
<reference evidence="1" key="1">
    <citation type="submission" date="2022-06" db="EMBL/GenBank/DDBJ databases">
        <title>Uncovering the hologenomic basis of an extraordinary plant invasion.</title>
        <authorList>
            <person name="Bieker V.C."/>
            <person name="Martin M.D."/>
            <person name="Gilbert T."/>
            <person name="Hodgins K."/>
            <person name="Battlay P."/>
            <person name="Petersen B."/>
            <person name="Wilson J."/>
        </authorList>
    </citation>
    <scope>NUCLEOTIDE SEQUENCE</scope>
    <source>
        <strain evidence="1">AA19_3_7</strain>
        <tissue evidence="1">Leaf</tissue>
    </source>
</reference>
<organism evidence="1 2">
    <name type="scientific">Ambrosia artemisiifolia</name>
    <name type="common">Common ragweed</name>
    <dbReference type="NCBI Taxonomy" id="4212"/>
    <lineage>
        <taxon>Eukaryota</taxon>
        <taxon>Viridiplantae</taxon>
        <taxon>Streptophyta</taxon>
        <taxon>Embryophyta</taxon>
        <taxon>Tracheophyta</taxon>
        <taxon>Spermatophyta</taxon>
        <taxon>Magnoliopsida</taxon>
        <taxon>eudicotyledons</taxon>
        <taxon>Gunneridae</taxon>
        <taxon>Pentapetalae</taxon>
        <taxon>asterids</taxon>
        <taxon>campanulids</taxon>
        <taxon>Asterales</taxon>
        <taxon>Asteraceae</taxon>
        <taxon>Asteroideae</taxon>
        <taxon>Heliantheae alliance</taxon>
        <taxon>Heliantheae</taxon>
        <taxon>Ambrosia</taxon>
    </lineage>
</organism>
<protein>
    <submittedName>
        <fullName evidence="1">Uncharacterized protein</fullName>
    </submittedName>
</protein>
<evidence type="ECO:0000313" key="2">
    <source>
        <dbReference type="Proteomes" id="UP001206925"/>
    </source>
</evidence>
<dbReference type="AlphaFoldDB" id="A0AAD5GU69"/>
<dbReference type="Proteomes" id="UP001206925">
    <property type="component" value="Unassembled WGS sequence"/>
</dbReference>
<comment type="caution">
    <text evidence="1">The sequence shown here is derived from an EMBL/GenBank/DDBJ whole genome shotgun (WGS) entry which is preliminary data.</text>
</comment>
<sequence>MAPLILETLPDWKSGSSVEIDGVIKIQPMAEVDEKLLKSLGWKKSDFTEEGDLDLEDITVSSI</sequence>
<keyword evidence="2" id="KW-1185">Reference proteome</keyword>
<dbReference type="EMBL" id="JAMZMK010005444">
    <property type="protein sequence ID" value="KAI7753384.1"/>
    <property type="molecule type" value="Genomic_DNA"/>
</dbReference>